<protein>
    <submittedName>
        <fullName evidence="1">Uncharacterized protein</fullName>
    </submittedName>
</protein>
<dbReference type="AlphaFoldDB" id="A0A1Y6CFJ1"/>
<dbReference type="RefSeq" id="WP_143596324.1">
    <property type="nucleotide sequence ID" value="NZ_FWZX01000024.1"/>
</dbReference>
<organism evidence="1 2">
    <name type="scientific">Tistlia consotensis USBA 355</name>
    <dbReference type="NCBI Taxonomy" id="560819"/>
    <lineage>
        <taxon>Bacteria</taxon>
        <taxon>Pseudomonadati</taxon>
        <taxon>Pseudomonadota</taxon>
        <taxon>Alphaproteobacteria</taxon>
        <taxon>Rhodospirillales</taxon>
        <taxon>Rhodovibrionaceae</taxon>
        <taxon>Tistlia</taxon>
    </lineage>
</organism>
<dbReference type="Pfam" id="PF06674">
    <property type="entry name" value="DUF1176"/>
    <property type="match status" value="1"/>
</dbReference>
<dbReference type="Proteomes" id="UP000192917">
    <property type="component" value="Unassembled WGS sequence"/>
</dbReference>
<gene>
    <name evidence="1" type="ORF">SAMN05428998_1246</name>
</gene>
<dbReference type="InterPro" id="IPR009560">
    <property type="entry name" value="DUF1176"/>
</dbReference>
<reference evidence="1 2" key="1">
    <citation type="submission" date="2017-04" db="EMBL/GenBank/DDBJ databases">
        <authorList>
            <person name="Afonso C.L."/>
            <person name="Miller P.J."/>
            <person name="Scott M.A."/>
            <person name="Spackman E."/>
            <person name="Goraichik I."/>
            <person name="Dimitrov K.M."/>
            <person name="Suarez D.L."/>
            <person name="Swayne D.E."/>
        </authorList>
    </citation>
    <scope>NUCLEOTIDE SEQUENCE [LARGE SCALE GENOMIC DNA]</scope>
    <source>
        <strain evidence="1 2">USBA 355</strain>
    </source>
</reference>
<name>A0A1Y6CFJ1_9PROT</name>
<sequence>MRNGLSALLGLALLLLPAVGRAMELPPALQQGDLAAWSERVDWPEGCQPEAMPPSPLKVARLDGNDWLLLAACESYAYQLRYRAWRVRGDDAGILTALPLLFPFRIVWQDQATLAWRPELVGLADVDGDSLTLTTKARGLGDCGERIVWDLSQPLPVALDYRSQPDCPDAPSEADADPNNWPAVAGTWLKAHRPADRSWQAAQTLARLQADSPQLAWLAGSLVAAEAGCDGATDRWVLGLDDGQEPPEISLFAAASGERIGPFPVDSERQDGLCGIDATLSVETGQRCPVLKIDDGRCDALRISRDPDQLRWTVERN</sequence>
<accession>A0A1Y6CFJ1</accession>
<proteinExistence type="predicted"/>
<dbReference type="EMBL" id="FWZX01000024">
    <property type="protein sequence ID" value="SMF62333.1"/>
    <property type="molecule type" value="Genomic_DNA"/>
</dbReference>
<evidence type="ECO:0000313" key="2">
    <source>
        <dbReference type="Proteomes" id="UP000192917"/>
    </source>
</evidence>
<evidence type="ECO:0000313" key="1">
    <source>
        <dbReference type="EMBL" id="SMF62333.1"/>
    </source>
</evidence>
<dbReference type="STRING" id="560819.SAMN05428998_1246"/>
<keyword evidence="2" id="KW-1185">Reference proteome</keyword>